<sequence>MIRSILETPKYTVGKEMKRKLTKDVERRIQEMIDENEEKQRKGQHEQVKKSVDIYESYETKNVDIGYNTVKRYVRV</sequence>
<organism evidence="1 2">
    <name type="scientific">Bacillus thermozeamaize</name>
    <dbReference type="NCBI Taxonomy" id="230954"/>
    <lineage>
        <taxon>Bacteria</taxon>
        <taxon>Bacillati</taxon>
        <taxon>Bacillota</taxon>
        <taxon>Bacilli</taxon>
        <taxon>Bacillales</taxon>
        <taxon>Bacillaceae</taxon>
        <taxon>Bacillus</taxon>
    </lineage>
</organism>
<evidence type="ECO:0000313" key="2">
    <source>
        <dbReference type="Proteomes" id="UP000196475"/>
    </source>
</evidence>
<name>A0A1Y3PBZ6_9BACI</name>
<proteinExistence type="predicted"/>
<evidence type="ECO:0008006" key="3">
    <source>
        <dbReference type="Google" id="ProtNLM"/>
    </source>
</evidence>
<gene>
    <name evidence="1" type="ORF">BAA01_06180</name>
</gene>
<reference evidence="2" key="1">
    <citation type="submission" date="2016-06" db="EMBL/GenBank/DDBJ databases">
        <authorList>
            <person name="Nascimento L."/>
            <person name="Pereira R.V."/>
            <person name="Martins L.F."/>
            <person name="Quaggio R.B."/>
            <person name="Silva A.M."/>
            <person name="Setubal J.C."/>
        </authorList>
    </citation>
    <scope>NUCLEOTIDE SEQUENCE [LARGE SCALE GENOMIC DNA]</scope>
</reference>
<dbReference type="EMBL" id="LZRT01000121">
    <property type="protein sequence ID" value="OUM84714.1"/>
    <property type="molecule type" value="Genomic_DNA"/>
</dbReference>
<comment type="caution">
    <text evidence="1">The sequence shown here is derived from an EMBL/GenBank/DDBJ whole genome shotgun (WGS) entry which is preliminary data.</text>
</comment>
<accession>A0A1Y3PBZ6</accession>
<dbReference type="AlphaFoldDB" id="A0A1Y3PBZ6"/>
<evidence type="ECO:0000313" key="1">
    <source>
        <dbReference type="EMBL" id="OUM84714.1"/>
    </source>
</evidence>
<dbReference type="Proteomes" id="UP000196475">
    <property type="component" value="Unassembled WGS sequence"/>
</dbReference>
<protein>
    <recommendedName>
        <fullName evidence="3">Transposase</fullName>
    </recommendedName>
</protein>